<dbReference type="AlphaFoldDB" id="A0A347UDK5"/>
<evidence type="ECO:0000313" key="7">
    <source>
        <dbReference type="Proteomes" id="UP000261704"/>
    </source>
</evidence>
<dbReference type="InterPro" id="IPR050109">
    <property type="entry name" value="HTH-type_TetR-like_transc_reg"/>
</dbReference>
<dbReference type="Proteomes" id="UP000261704">
    <property type="component" value="Chromosome"/>
</dbReference>
<dbReference type="InterPro" id="IPR015292">
    <property type="entry name" value="Tscrpt_reg_YbiH_C"/>
</dbReference>
<dbReference type="PRINTS" id="PR00455">
    <property type="entry name" value="HTHTETR"/>
</dbReference>
<reference evidence="6 7" key="1">
    <citation type="submission" date="2018-09" db="EMBL/GenBank/DDBJ databases">
        <title>Profundibacter amoris BAR1 gen. nov., sp. nov., a new member of the Roseobacter clade isolated at Lokis Castle Vent Field on the Arctic Mid-Oceanic Ridge.</title>
        <authorList>
            <person name="Le Moine Bauer S."/>
            <person name="Sjoeberg A.G."/>
            <person name="L'Haridon S."/>
            <person name="Stokke R."/>
            <person name="Roalkvam I."/>
            <person name="Steen I.H."/>
            <person name="Dahle H."/>
        </authorList>
    </citation>
    <scope>NUCLEOTIDE SEQUENCE [LARGE SCALE GENOMIC DNA]</scope>
    <source>
        <strain evidence="6 7">BAR1</strain>
    </source>
</reference>
<dbReference type="InterPro" id="IPR036271">
    <property type="entry name" value="Tet_transcr_reg_TetR-rel_C_sf"/>
</dbReference>
<dbReference type="EMBL" id="CP032125">
    <property type="protein sequence ID" value="AXX96933.1"/>
    <property type="molecule type" value="Genomic_DNA"/>
</dbReference>
<evidence type="ECO:0000256" key="4">
    <source>
        <dbReference type="PROSITE-ProRule" id="PRU00335"/>
    </source>
</evidence>
<dbReference type="OrthoDB" id="2356263at2"/>
<keyword evidence="7" id="KW-1185">Reference proteome</keyword>
<dbReference type="KEGG" id="pamo:BAR1_02725"/>
<dbReference type="PROSITE" id="PS50977">
    <property type="entry name" value="HTH_TETR_2"/>
    <property type="match status" value="1"/>
</dbReference>
<dbReference type="GO" id="GO:0003700">
    <property type="term" value="F:DNA-binding transcription factor activity"/>
    <property type="evidence" value="ECO:0007669"/>
    <property type="project" value="TreeGrafter"/>
</dbReference>
<dbReference type="RefSeq" id="WP_118941591.1">
    <property type="nucleotide sequence ID" value="NZ_CP032125.1"/>
</dbReference>
<dbReference type="PANTHER" id="PTHR30055">
    <property type="entry name" value="HTH-TYPE TRANSCRIPTIONAL REGULATOR RUTR"/>
    <property type="match status" value="1"/>
</dbReference>
<feature type="domain" description="HTH tetR-type" evidence="5">
    <location>
        <begin position="7"/>
        <end position="67"/>
    </location>
</feature>
<feature type="DNA-binding region" description="H-T-H motif" evidence="4">
    <location>
        <begin position="30"/>
        <end position="49"/>
    </location>
</feature>
<dbReference type="Pfam" id="PF09209">
    <property type="entry name" value="CecR_C"/>
    <property type="match status" value="1"/>
</dbReference>
<dbReference type="Gene3D" id="1.10.10.60">
    <property type="entry name" value="Homeodomain-like"/>
    <property type="match status" value="1"/>
</dbReference>
<dbReference type="Gene3D" id="1.10.357.10">
    <property type="entry name" value="Tetracycline Repressor, domain 2"/>
    <property type="match status" value="1"/>
</dbReference>
<dbReference type="Pfam" id="PF00440">
    <property type="entry name" value="TetR_N"/>
    <property type="match status" value="1"/>
</dbReference>
<name>A0A347UDK5_9RHOB</name>
<accession>A0A347UDK5</accession>
<evidence type="ECO:0000256" key="3">
    <source>
        <dbReference type="ARBA" id="ARBA00023163"/>
    </source>
</evidence>
<evidence type="ECO:0000256" key="2">
    <source>
        <dbReference type="ARBA" id="ARBA00023125"/>
    </source>
</evidence>
<dbReference type="InterPro" id="IPR009057">
    <property type="entry name" value="Homeodomain-like_sf"/>
</dbReference>
<sequence length="215" mass="23537">MSNQSRGSTRLALIDAGVRLFGEFGYDATSTRQVAQAAGANISAISYYFGGKKGLRLACAEHIAEHLAMAVSGLEKIDDMSPEDAASKLEQVLSEFVHILLEQPQGKEMAQFMLKEVAQVSEVLDLVFPKFIAPVHESVCLLWAKATGQNASSSDVMLTVFSLVGQVIYFRVGQEIVRRRMGWNSVEQTEVCAIQNVIRTNLRATLDVARKGSIQ</sequence>
<dbReference type="GO" id="GO:0000976">
    <property type="term" value="F:transcription cis-regulatory region binding"/>
    <property type="evidence" value="ECO:0007669"/>
    <property type="project" value="TreeGrafter"/>
</dbReference>
<evidence type="ECO:0000259" key="5">
    <source>
        <dbReference type="PROSITE" id="PS50977"/>
    </source>
</evidence>
<keyword evidence="2 4" id="KW-0238">DNA-binding</keyword>
<gene>
    <name evidence="6" type="ORF">BAR1_02725</name>
</gene>
<protein>
    <submittedName>
        <fullName evidence="6">DUF1956 domain-containing protein</fullName>
    </submittedName>
</protein>
<organism evidence="6 7">
    <name type="scientific">Profundibacter amoris</name>
    <dbReference type="NCBI Taxonomy" id="2171755"/>
    <lineage>
        <taxon>Bacteria</taxon>
        <taxon>Pseudomonadati</taxon>
        <taxon>Pseudomonadota</taxon>
        <taxon>Alphaproteobacteria</taxon>
        <taxon>Rhodobacterales</taxon>
        <taxon>Paracoccaceae</taxon>
        <taxon>Profundibacter</taxon>
    </lineage>
</organism>
<dbReference type="SUPFAM" id="SSF46689">
    <property type="entry name" value="Homeodomain-like"/>
    <property type="match status" value="1"/>
</dbReference>
<evidence type="ECO:0000313" key="6">
    <source>
        <dbReference type="EMBL" id="AXX96933.1"/>
    </source>
</evidence>
<dbReference type="InterPro" id="IPR001647">
    <property type="entry name" value="HTH_TetR"/>
</dbReference>
<dbReference type="PANTHER" id="PTHR30055:SF234">
    <property type="entry name" value="HTH-TYPE TRANSCRIPTIONAL REGULATOR BETI"/>
    <property type="match status" value="1"/>
</dbReference>
<keyword evidence="1" id="KW-0805">Transcription regulation</keyword>
<keyword evidence="3" id="KW-0804">Transcription</keyword>
<evidence type="ECO:0000256" key="1">
    <source>
        <dbReference type="ARBA" id="ARBA00023015"/>
    </source>
</evidence>
<proteinExistence type="predicted"/>
<dbReference type="SUPFAM" id="SSF48498">
    <property type="entry name" value="Tetracyclin repressor-like, C-terminal domain"/>
    <property type="match status" value="1"/>
</dbReference>